<evidence type="ECO:0000256" key="2">
    <source>
        <dbReference type="SAM" id="Phobius"/>
    </source>
</evidence>
<evidence type="ECO:0000313" key="5">
    <source>
        <dbReference type="Proteomes" id="UP001147830"/>
    </source>
</evidence>
<dbReference type="EMBL" id="JAOANI010000019">
    <property type="protein sequence ID" value="MCT7359856.1"/>
    <property type="molecule type" value="Genomic_DNA"/>
</dbReference>
<organism evidence="4 5">
    <name type="scientific">Thalassolituus pacificus</name>
    <dbReference type="NCBI Taxonomy" id="2975440"/>
    <lineage>
        <taxon>Bacteria</taxon>
        <taxon>Pseudomonadati</taxon>
        <taxon>Pseudomonadota</taxon>
        <taxon>Gammaproteobacteria</taxon>
        <taxon>Oceanospirillales</taxon>
        <taxon>Oceanospirillaceae</taxon>
        <taxon>Thalassolituus</taxon>
    </lineage>
</organism>
<dbReference type="SUPFAM" id="SSF52833">
    <property type="entry name" value="Thioredoxin-like"/>
    <property type="match status" value="1"/>
</dbReference>
<reference evidence="4" key="1">
    <citation type="journal article" date="2022" name="Front. Microbiol.">
        <title>Genome-based taxonomic rearrangement of Oceanobacter-related bacteria including the description of Thalassolituus hydrocarbonoclasticus sp. nov. and Thalassolituus pacificus sp. nov. and emended description of the genus Thalassolituus.</title>
        <authorList>
            <person name="Dong C."/>
            <person name="Wei L."/>
            <person name="Wang J."/>
            <person name="Lai Q."/>
            <person name="Huang Z."/>
            <person name="Shao Z."/>
        </authorList>
    </citation>
    <scope>NUCLEOTIDE SEQUENCE</scope>
    <source>
        <strain evidence="4">59MF3M-4</strain>
    </source>
</reference>
<reference evidence="4" key="2">
    <citation type="submission" date="2022-08" db="EMBL/GenBank/DDBJ databases">
        <authorList>
            <person name="Dong C."/>
        </authorList>
    </citation>
    <scope>NUCLEOTIDE SEQUENCE</scope>
    <source>
        <strain evidence="4">59MF3M-4</strain>
    </source>
</reference>
<keyword evidence="2" id="KW-0472">Membrane</keyword>
<gene>
    <name evidence="4" type="ORF">NYR02_12625</name>
</gene>
<keyword evidence="5" id="KW-1185">Reference proteome</keyword>
<sequence length="255" mass="27889">MTAPSHQTHKPTQKPGDHADSAPFHGPNSGHATTASSAKNVWLAVLVSIWLAATMAGLWWFQQQNVRPFVAVTDDARFWQASQINQMLQPLLLQLPSNQTALSAANHQVTLLHFWNPDCLCNQLSQRHFDGLISQFKADQLRIIVVAAPGTSDEQLQQFRQLNGSRMEVIRQPQGIDLPLPSSPALALLSPQGELGYFGAYGFGALCTVANDDFFPNIVRELSTKGYGPFANVAGDGCFCAWPHARSSAEEITAR</sequence>
<protein>
    <submittedName>
        <fullName evidence="4">DUF6436 domain-containing protein</fullName>
    </submittedName>
</protein>
<evidence type="ECO:0000313" key="4">
    <source>
        <dbReference type="EMBL" id="MCT7359856.1"/>
    </source>
</evidence>
<dbReference type="InterPro" id="IPR036249">
    <property type="entry name" value="Thioredoxin-like_sf"/>
</dbReference>
<keyword evidence="2" id="KW-0812">Transmembrane</keyword>
<keyword evidence="2" id="KW-1133">Transmembrane helix</keyword>
<dbReference type="Proteomes" id="UP001147830">
    <property type="component" value="Unassembled WGS sequence"/>
</dbReference>
<dbReference type="InterPro" id="IPR045494">
    <property type="entry name" value="DUF6436"/>
</dbReference>
<proteinExistence type="predicted"/>
<name>A0A9X2WG56_9GAMM</name>
<accession>A0A9X2WG56</accession>
<dbReference type="AlphaFoldDB" id="A0A9X2WG56"/>
<dbReference type="RefSeq" id="WP_260976710.1">
    <property type="nucleotide sequence ID" value="NZ_JAOANI010000019.1"/>
</dbReference>
<evidence type="ECO:0000259" key="3">
    <source>
        <dbReference type="Pfam" id="PF20029"/>
    </source>
</evidence>
<dbReference type="Gene3D" id="3.40.30.10">
    <property type="entry name" value="Glutaredoxin"/>
    <property type="match status" value="1"/>
</dbReference>
<comment type="caution">
    <text evidence="4">The sequence shown here is derived from an EMBL/GenBank/DDBJ whole genome shotgun (WGS) entry which is preliminary data.</text>
</comment>
<feature type="domain" description="DUF6436" evidence="3">
    <location>
        <begin position="99"/>
        <end position="242"/>
    </location>
</feature>
<feature type="transmembrane region" description="Helical" evidence="2">
    <location>
        <begin position="41"/>
        <end position="61"/>
    </location>
</feature>
<evidence type="ECO:0000256" key="1">
    <source>
        <dbReference type="SAM" id="MobiDB-lite"/>
    </source>
</evidence>
<feature type="region of interest" description="Disordered" evidence="1">
    <location>
        <begin position="1"/>
        <end position="32"/>
    </location>
</feature>
<dbReference type="Pfam" id="PF20029">
    <property type="entry name" value="DUF6436"/>
    <property type="match status" value="1"/>
</dbReference>